<evidence type="ECO:0000313" key="3">
    <source>
        <dbReference type="Proteomes" id="UP001256588"/>
    </source>
</evidence>
<comment type="caution">
    <text evidence="2">The sequence shown here is derived from an EMBL/GenBank/DDBJ whole genome shotgun (WGS) entry which is preliminary data.</text>
</comment>
<keyword evidence="1" id="KW-0732">Signal</keyword>
<proteinExistence type="predicted"/>
<evidence type="ECO:0008006" key="4">
    <source>
        <dbReference type="Google" id="ProtNLM"/>
    </source>
</evidence>
<keyword evidence="3" id="KW-1185">Reference proteome</keyword>
<dbReference type="Proteomes" id="UP001256588">
    <property type="component" value="Unassembled WGS sequence"/>
</dbReference>
<evidence type="ECO:0000256" key="1">
    <source>
        <dbReference type="SAM" id="SignalP"/>
    </source>
</evidence>
<feature type="chain" id="PRO_5045528455" description="Adhesin" evidence="1">
    <location>
        <begin position="28"/>
        <end position="171"/>
    </location>
</feature>
<reference evidence="2 3" key="1">
    <citation type="submission" date="2023-07" db="EMBL/GenBank/DDBJ databases">
        <title>Sorghum-associated microbial communities from plants grown in Nebraska, USA.</title>
        <authorList>
            <person name="Schachtman D."/>
        </authorList>
    </citation>
    <scope>NUCLEOTIDE SEQUENCE [LARGE SCALE GENOMIC DNA]</scope>
    <source>
        <strain evidence="2 3">4099</strain>
    </source>
</reference>
<evidence type="ECO:0000313" key="2">
    <source>
        <dbReference type="EMBL" id="MDR7193288.1"/>
    </source>
</evidence>
<feature type="signal peptide" evidence="1">
    <location>
        <begin position="1"/>
        <end position="27"/>
    </location>
</feature>
<gene>
    <name evidence="2" type="ORF">J2W68_002022</name>
</gene>
<name>A0ABU1XXG7_9GAMM</name>
<protein>
    <recommendedName>
        <fullName evidence="4">Adhesin</fullName>
    </recommendedName>
</protein>
<accession>A0ABU1XXG7</accession>
<sequence>MRTQQTLHLLTLGIAVAMLSLSAQVAAQMPAQADRADFDLICVGMGEHLAGHSTYSYEWDDKQHKYVDKTGMQYSQEQSQATMQVEIHGGEGRIRPPRNMVPPLHSSGSGGGWYPLRDLNVSPDRIQASFRLNGMNVPTIDINRRSGFMTMRGPETFEGNCTAVNPDENRF</sequence>
<dbReference type="EMBL" id="JAVDWO010000007">
    <property type="protein sequence ID" value="MDR7193288.1"/>
    <property type="molecule type" value="Genomic_DNA"/>
</dbReference>
<dbReference type="RefSeq" id="WP_310235285.1">
    <property type="nucleotide sequence ID" value="NZ_JAVDWO010000007.1"/>
</dbReference>
<organism evidence="2 3">
    <name type="scientific">Luteimonas terrae</name>
    <dbReference type="NCBI Taxonomy" id="1530191"/>
    <lineage>
        <taxon>Bacteria</taxon>
        <taxon>Pseudomonadati</taxon>
        <taxon>Pseudomonadota</taxon>
        <taxon>Gammaproteobacteria</taxon>
        <taxon>Lysobacterales</taxon>
        <taxon>Lysobacteraceae</taxon>
        <taxon>Luteimonas</taxon>
    </lineage>
</organism>